<evidence type="ECO:0000259" key="1">
    <source>
        <dbReference type="Pfam" id="PF00551"/>
    </source>
</evidence>
<dbReference type="Pfam" id="PF00551">
    <property type="entry name" value="Formyl_trans_N"/>
    <property type="match status" value="1"/>
</dbReference>
<accession>A0ABR9EIN9</accession>
<dbReference type="RefSeq" id="WP_192509877.1">
    <property type="nucleotide sequence ID" value="NZ_AQGV01000015.1"/>
</dbReference>
<dbReference type="SUPFAM" id="SSF53328">
    <property type="entry name" value="Formyltransferase"/>
    <property type="match status" value="1"/>
</dbReference>
<dbReference type="Gene3D" id="3.40.50.12230">
    <property type="match status" value="1"/>
</dbReference>
<proteinExistence type="predicted"/>
<evidence type="ECO:0000313" key="2">
    <source>
        <dbReference type="EMBL" id="MBE0370838.1"/>
    </source>
</evidence>
<feature type="domain" description="Formyl transferase N-terminal" evidence="1">
    <location>
        <begin position="106"/>
        <end position="218"/>
    </location>
</feature>
<organism evidence="2 3">
    <name type="scientific">Pseudoalteromonas aurantia 208</name>
    <dbReference type="NCBI Taxonomy" id="1314867"/>
    <lineage>
        <taxon>Bacteria</taxon>
        <taxon>Pseudomonadati</taxon>
        <taxon>Pseudomonadota</taxon>
        <taxon>Gammaproteobacteria</taxon>
        <taxon>Alteromonadales</taxon>
        <taxon>Pseudoalteromonadaceae</taxon>
        <taxon>Pseudoalteromonas</taxon>
    </lineage>
</organism>
<gene>
    <name evidence="2" type="ORF">PAUR_b0944</name>
</gene>
<dbReference type="PANTHER" id="PTHR11138">
    <property type="entry name" value="METHIONYL-TRNA FORMYLTRANSFERASE"/>
    <property type="match status" value="1"/>
</dbReference>
<dbReference type="Proteomes" id="UP000615755">
    <property type="component" value="Unassembled WGS sequence"/>
</dbReference>
<dbReference type="EMBL" id="AQGV01000015">
    <property type="protein sequence ID" value="MBE0370838.1"/>
    <property type="molecule type" value="Genomic_DNA"/>
</dbReference>
<protein>
    <recommendedName>
        <fullName evidence="1">Formyl transferase N-terminal domain-containing protein</fullName>
    </recommendedName>
</protein>
<dbReference type="PANTHER" id="PTHR11138:SF5">
    <property type="entry name" value="METHIONYL-TRNA FORMYLTRANSFERASE, MITOCHONDRIAL"/>
    <property type="match status" value="1"/>
</dbReference>
<keyword evidence="3" id="KW-1185">Reference proteome</keyword>
<dbReference type="InterPro" id="IPR036477">
    <property type="entry name" value="Formyl_transf_N_sf"/>
</dbReference>
<name>A0ABR9EIN9_9GAMM</name>
<evidence type="ECO:0000313" key="3">
    <source>
        <dbReference type="Proteomes" id="UP000615755"/>
    </source>
</evidence>
<comment type="caution">
    <text evidence="2">The sequence shown here is derived from an EMBL/GenBank/DDBJ whole genome shotgun (WGS) entry which is preliminary data.</text>
</comment>
<sequence>MKVALSNIENVATQEAMVTVIRRHHRDIKLVILSDPYSKKNGGFFTQLTRNLNLRGLGFVNYLCVKMTAMPIMRWVSNLLGKQSLPSIRQICDTYQIPCIKVKDINAPDVVAQIKKYNIDLLAIFYFDQILQQPMIDAPRLGVVNFHPAYLPSCRGLFPILFSYLYNQQQYGLSAHWVTNTEIDAGPLIAQCDIRCDQPRSLLQLDRMVCNQFTVFYPQVMALLSKDLGVLAPIPTVPESYYSYPNRAHLKELKMRNLPLVCSKDITDLILDKAQSR</sequence>
<dbReference type="InterPro" id="IPR002376">
    <property type="entry name" value="Formyl_transf_N"/>
</dbReference>
<reference evidence="2 3" key="1">
    <citation type="submission" date="2015-03" db="EMBL/GenBank/DDBJ databases">
        <title>Genome sequence of Pseudoalteromonas aurantia.</title>
        <authorList>
            <person name="Xie B.-B."/>
            <person name="Rong J.-C."/>
            <person name="Qin Q.-L."/>
            <person name="Zhang Y.-Z."/>
        </authorList>
    </citation>
    <scope>NUCLEOTIDE SEQUENCE [LARGE SCALE GENOMIC DNA]</scope>
    <source>
        <strain evidence="2 3">208</strain>
    </source>
</reference>